<dbReference type="Pfam" id="PF10294">
    <property type="entry name" value="Methyltransf_16"/>
    <property type="match status" value="1"/>
</dbReference>
<dbReference type="SUPFAM" id="SSF53335">
    <property type="entry name" value="S-adenosyl-L-methionine-dependent methyltransferases"/>
    <property type="match status" value="1"/>
</dbReference>
<dbReference type="Proteomes" id="UP000836841">
    <property type="component" value="Chromosome 5"/>
</dbReference>
<evidence type="ECO:0000313" key="2">
    <source>
        <dbReference type="EMBL" id="CAH2064442.1"/>
    </source>
</evidence>
<dbReference type="Gene3D" id="6.10.250.1280">
    <property type="match status" value="1"/>
</dbReference>
<comment type="similarity">
    <text evidence="1">Belongs to the MIP18 family.</text>
</comment>
<evidence type="ECO:0000256" key="1">
    <source>
        <dbReference type="ARBA" id="ARBA00010381"/>
    </source>
</evidence>
<reference evidence="2 3" key="1">
    <citation type="submission" date="2022-03" db="EMBL/GenBank/DDBJ databases">
        <authorList>
            <person name="Nunn A."/>
            <person name="Chopra R."/>
            <person name="Nunn A."/>
            <person name="Contreras Garrido A."/>
        </authorList>
    </citation>
    <scope>NUCLEOTIDE SEQUENCE [LARGE SCALE GENOMIC DNA]</scope>
</reference>
<dbReference type="AlphaFoldDB" id="A0AAU9SEI4"/>
<dbReference type="InterPro" id="IPR019410">
    <property type="entry name" value="Methyltransf_16"/>
</dbReference>
<dbReference type="InterPro" id="IPR039796">
    <property type="entry name" value="MIP18"/>
</dbReference>
<dbReference type="GO" id="GO:0051604">
    <property type="term" value="P:protein maturation"/>
    <property type="evidence" value="ECO:0007669"/>
    <property type="project" value="InterPro"/>
</dbReference>
<dbReference type="PANTHER" id="PTHR12377:SF3">
    <property type="entry name" value="PROTEIN AE7-LIKE 1"/>
    <property type="match status" value="1"/>
</dbReference>
<name>A0AAU9SEI4_THLAR</name>
<dbReference type="EMBL" id="OU466861">
    <property type="protein sequence ID" value="CAH2064442.1"/>
    <property type="molecule type" value="Genomic_DNA"/>
</dbReference>
<organism evidence="2 3">
    <name type="scientific">Thlaspi arvense</name>
    <name type="common">Field penny-cress</name>
    <dbReference type="NCBI Taxonomy" id="13288"/>
    <lineage>
        <taxon>Eukaryota</taxon>
        <taxon>Viridiplantae</taxon>
        <taxon>Streptophyta</taxon>
        <taxon>Embryophyta</taxon>
        <taxon>Tracheophyta</taxon>
        <taxon>Spermatophyta</taxon>
        <taxon>Magnoliopsida</taxon>
        <taxon>eudicotyledons</taxon>
        <taxon>Gunneridae</taxon>
        <taxon>Pentapetalae</taxon>
        <taxon>rosids</taxon>
        <taxon>malvids</taxon>
        <taxon>Brassicales</taxon>
        <taxon>Brassicaceae</taxon>
        <taxon>Thlaspideae</taxon>
        <taxon>Thlaspi</taxon>
    </lineage>
</organism>
<dbReference type="PANTHER" id="PTHR12377">
    <property type="entry name" value="CYTOSOLIC IRON-SULFUR ASSEMBLY COMPONENT 2B-RELATED"/>
    <property type="match status" value="1"/>
</dbReference>
<proteinExistence type="inferred from homology"/>
<evidence type="ECO:0000313" key="3">
    <source>
        <dbReference type="Proteomes" id="UP000836841"/>
    </source>
</evidence>
<keyword evidence="3" id="KW-1185">Reference proteome</keyword>
<dbReference type="Gene3D" id="3.40.50.150">
    <property type="entry name" value="Vaccinia Virus protein VP39"/>
    <property type="match status" value="1"/>
</dbReference>
<dbReference type="InterPro" id="IPR034904">
    <property type="entry name" value="FSCA_dom_sf"/>
</dbReference>
<protein>
    <submittedName>
        <fullName evidence="2">Uncharacterized protein</fullName>
    </submittedName>
</protein>
<accession>A0AAU9SEI4</accession>
<sequence length="401" mass="44729">MVTDNHREDGEEEKMLLLSENEVDGASELQMYRIHSIEATVLIRQLPSQGISFKLWLPATTLVTLLDNYRRDPSSSPLTRTLSNFRSDGSDSSRLNIVELGSGTGIVGIAAAATLGANVTLTDLPNVIENLKFNADANAEVVARLGGNIHVAPLRWGEAADVEALGQSVDLILASDVVYHEHLYDPLLKTLRFMLLEGDDKDAKRVLLMAHLKRWKKESIFFKKARKFFDVEAIHRDDPQEGSRTGVVVCTENDEVSRKERTKEEMTLGLLNANPVVQAKKERLVRTQDQYRNCGVDPLDIYDILSSISVWITFTPTIQHCSMANLIGLCLRAKLRECLPLHYKIDIKVSPGSHADEDSGEVIYAVAVNKQLNDKERVIAALENPNLRQLVDECIVVSSEM</sequence>
<dbReference type="Gene3D" id="3.30.300.130">
    <property type="entry name" value="Fe-S cluster assembly (FSCA)"/>
    <property type="match status" value="1"/>
</dbReference>
<gene>
    <name evidence="2" type="ORF">TAV2_LOCUS15857</name>
</gene>
<dbReference type="CDD" id="cd02440">
    <property type="entry name" value="AdoMet_MTases"/>
    <property type="match status" value="1"/>
</dbReference>
<dbReference type="InterPro" id="IPR029063">
    <property type="entry name" value="SAM-dependent_MTases_sf"/>
</dbReference>